<evidence type="ECO:0000313" key="1">
    <source>
        <dbReference type="EMBL" id="MFD2912115.1"/>
    </source>
</evidence>
<dbReference type="EMBL" id="JBHUPG010000018">
    <property type="protein sequence ID" value="MFD2912115.1"/>
    <property type="molecule type" value="Genomic_DNA"/>
</dbReference>
<gene>
    <name evidence="1" type="ORF">ACFS5P_09515</name>
</gene>
<dbReference type="RefSeq" id="WP_204731075.1">
    <property type="nucleotide sequence ID" value="NZ_JAFBDK010000040.1"/>
</dbReference>
<keyword evidence="2" id="KW-1185">Reference proteome</keyword>
<name>A0ABW5ZHT9_9BACL</name>
<accession>A0ABW5ZHT9</accession>
<protein>
    <recommendedName>
        <fullName evidence="3">CopG family transcriptional regulator</fullName>
    </recommendedName>
</protein>
<proteinExistence type="predicted"/>
<evidence type="ECO:0008006" key="3">
    <source>
        <dbReference type="Google" id="ProtNLM"/>
    </source>
</evidence>
<evidence type="ECO:0000313" key="2">
    <source>
        <dbReference type="Proteomes" id="UP001597561"/>
    </source>
</evidence>
<reference evidence="2" key="1">
    <citation type="journal article" date="2019" name="Int. J. Syst. Evol. Microbiol.">
        <title>The Global Catalogue of Microorganisms (GCM) 10K type strain sequencing project: providing services to taxonomists for standard genome sequencing and annotation.</title>
        <authorList>
            <consortium name="The Broad Institute Genomics Platform"/>
            <consortium name="The Broad Institute Genome Sequencing Center for Infectious Disease"/>
            <person name="Wu L."/>
            <person name="Ma J."/>
        </authorList>
    </citation>
    <scope>NUCLEOTIDE SEQUENCE [LARGE SCALE GENOMIC DNA]</scope>
    <source>
        <strain evidence="2">KCTC 13528</strain>
    </source>
</reference>
<organism evidence="1 2">
    <name type="scientific">Jeotgalibacillus terrae</name>
    <dbReference type="NCBI Taxonomy" id="587735"/>
    <lineage>
        <taxon>Bacteria</taxon>
        <taxon>Bacillati</taxon>
        <taxon>Bacillota</taxon>
        <taxon>Bacilli</taxon>
        <taxon>Bacillales</taxon>
        <taxon>Caryophanaceae</taxon>
        <taxon>Jeotgalibacillus</taxon>
    </lineage>
</organism>
<dbReference type="Proteomes" id="UP001597561">
    <property type="component" value="Unassembled WGS sequence"/>
</dbReference>
<comment type="caution">
    <text evidence="1">The sequence shown here is derived from an EMBL/GenBank/DDBJ whole genome shotgun (WGS) entry which is preliminary data.</text>
</comment>
<sequence>MGRKRKPEEEVKKSVTVSLPGRLLNAIQQHGYNRSRLIAKLLEEYFQKKT</sequence>